<evidence type="ECO:0000313" key="1">
    <source>
        <dbReference type="EMBL" id="GBP06953.1"/>
    </source>
</evidence>
<dbReference type="EMBL" id="BGZK01000024">
    <property type="protein sequence ID" value="GBP06953.1"/>
    <property type="molecule type" value="Genomic_DNA"/>
</dbReference>
<sequence>MEKIVIAAHGHLQLQRNRSVRYNTITAAVAPARWHARAQTGRVTHCAARSGGGNATGLQCLTQNYPQVSRFETVRRRYLGELRIGAHASATALCGSDVTYLNISSHGMRDPEPSEQQKKKIEKIFCHL</sequence>
<dbReference type="Proteomes" id="UP000299102">
    <property type="component" value="Unassembled WGS sequence"/>
</dbReference>
<dbReference type="AlphaFoldDB" id="A0A4C1SXG6"/>
<proteinExistence type="predicted"/>
<evidence type="ECO:0000313" key="2">
    <source>
        <dbReference type="Proteomes" id="UP000299102"/>
    </source>
</evidence>
<keyword evidence="2" id="KW-1185">Reference proteome</keyword>
<comment type="caution">
    <text evidence="1">The sequence shown here is derived from an EMBL/GenBank/DDBJ whole genome shotgun (WGS) entry which is preliminary data.</text>
</comment>
<accession>A0A4C1SXG6</accession>
<name>A0A4C1SXG6_EUMVA</name>
<organism evidence="1 2">
    <name type="scientific">Eumeta variegata</name>
    <name type="common">Bagworm moth</name>
    <name type="synonym">Eumeta japonica</name>
    <dbReference type="NCBI Taxonomy" id="151549"/>
    <lineage>
        <taxon>Eukaryota</taxon>
        <taxon>Metazoa</taxon>
        <taxon>Ecdysozoa</taxon>
        <taxon>Arthropoda</taxon>
        <taxon>Hexapoda</taxon>
        <taxon>Insecta</taxon>
        <taxon>Pterygota</taxon>
        <taxon>Neoptera</taxon>
        <taxon>Endopterygota</taxon>
        <taxon>Lepidoptera</taxon>
        <taxon>Glossata</taxon>
        <taxon>Ditrysia</taxon>
        <taxon>Tineoidea</taxon>
        <taxon>Psychidae</taxon>
        <taxon>Oiketicinae</taxon>
        <taxon>Eumeta</taxon>
    </lineage>
</organism>
<gene>
    <name evidence="1" type="ORF">EVAR_4395_1</name>
</gene>
<protein>
    <submittedName>
        <fullName evidence="1">Uncharacterized protein</fullName>
    </submittedName>
</protein>
<reference evidence="1 2" key="1">
    <citation type="journal article" date="2019" name="Commun. Biol.">
        <title>The bagworm genome reveals a unique fibroin gene that provides high tensile strength.</title>
        <authorList>
            <person name="Kono N."/>
            <person name="Nakamura H."/>
            <person name="Ohtoshi R."/>
            <person name="Tomita M."/>
            <person name="Numata K."/>
            <person name="Arakawa K."/>
        </authorList>
    </citation>
    <scope>NUCLEOTIDE SEQUENCE [LARGE SCALE GENOMIC DNA]</scope>
</reference>